<keyword evidence="2" id="KW-1185">Reference proteome</keyword>
<protein>
    <submittedName>
        <fullName evidence="1">Uncharacterized protein</fullName>
    </submittedName>
</protein>
<name>A0A366XVR0_9BACI</name>
<comment type="caution">
    <text evidence="1">The sequence shown here is derived from an EMBL/GenBank/DDBJ whole genome shotgun (WGS) entry which is preliminary data.</text>
</comment>
<dbReference type="RefSeq" id="WP_113807420.1">
    <property type="nucleotide sequence ID" value="NZ_QOCW01000023.1"/>
</dbReference>
<reference evidence="1 2" key="1">
    <citation type="submission" date="2018-07" db="EMBL/GenBank/DDBJ databases">
        <title>Lottiidibacillus patelloidae gen. nov., sp. nov., isolated from the intestinal tract of a marine limpet and the reclassification of B. taeanensis BH030017T, B. algicola KMM 3737T and B. hwajinpoensis SW-72T as genus Lottiidibacillus.</title>
        <authorList>
            <person name="Liu R."/>
            <person name="Huang Z."/>
        </authorList>
    </citation>
    <scope>NUCLEOTIDE SEQUENCE [LARGE SCALE GENOMIC DNA]</scope>
    <source>
        <strain evidence="1 2">BH030017</strain>
    </source>
</reference>
<dbReference type="OrthoDB" id="2967509at2"/>
<dbReference type="Proteomes" id="UP000253314">
    <property type="component" value="Unassembled WGS sequence"/>
</dbReference>
<evidence type="ECO:0000313" key="1">
    <source>
        <dbReference type="EMBL" id="RBW68243.1"/>
    </source>
</evidence>
<dbReference type="AlphaFoldDB" id="A0A366XVR0"/>
<proteinExistence type="predicted"/>
<gene>
    <name evidence="1" type="ORF">DS031_17870</name>
</gene>
<accession>A0A366XVR0</accession>
<sequence>MKLNILINKEINHLIQISAKKMGTSKRNIISIALSDILSRAYTLDEIEQLKVSIQLNYATTITINDAFNDKINQINRYGLSKRVFLGYLICDYFYTHYNHFITNNDINEDKEFNIEKDYIQIKLDKEIKSKISTYCDENAISINSLFAHYILNKELTVKSFEIEEKELLYLTFGKDLKNIIKKKSSEMNISYRFYLNLIASQICQDLN</sequence>
<evidence type="ECO:0000313" key="2">
    <source>
        <dbReference type="Proteomes" id="UP000253314"/>
    </source>
</evidence>
<dbReference type="EMBL" id="QOCW01000023">
    <property type="protein sequence ID" value="RBW68243.1"/>
    <property type="molecule type" value="Genomic_DNA"/>
</dbReference>
<organism evidence="1 2">
    <name type="scientific">Bacillus taeanensis</name>
    <dbReference type="NCBI Taxonomy" id="273032"/>
    <lineage>
        <taxon>Bacteria</taxon>
        <taxon>Bacillati</taxon>
        <taxon>Bacillota</taxon>
        <taxon>Bacilli</taxon>
        <taxon>Bacillales</taxon>
        <taxon>Bacillaceae</taxon>
        <taxon>Bacillus</taxon>
    </lineage>
</organism>